<sequence>MAPKQNRDPKKRTFCQEKVGACKRAMSEQSLARKTYCSEAELSLR</sequence>
<evidence type="ECO:0000313" key="2">
    <source>
        <dbReference type="Proteomes" id="UP000052978"/>
    </source>
</evidence>
<name>S7P165_MYOBR</name>
<gene>
    <name evidence="1" type="ORF">D623_10007227</name>
</gene>
<dbReference type="Proteomes" id="UP000052978">
    <property type="component" value="Unassembled WGS sequence"/>
</dbReference>
<dbReference type="AlphaFoldDB" id="S7P165"/>
<evidence type="ECO:0000313" key="1">
    <source>
        <dbReference type="EMBL" id="EPQ03718.1"/>
    </source>
</evidence>
<accession>S7P165</accession>
<proteinExistence type="predicted"/>
<organism evidence="1 2">
    <name type="scientific">Myotis brandtii</name>
    <name type="common">Brandt's bat</name>
    <dbReference type="NCBI Taxonomy" id="109478"/>
    <lineage>
        <taxon>Eukaryota</taxon>
        <taxon>Metazoa</taxon>
        <taxon>Chordata</taxon>
        <taxon>Craniata</taxon>
        <taxon>Vertebrata</taxon>
        <taxon>Euteleostomi</taxon>
        <taxon>Mammalia</taxon>
        <taxon>Eutheria</taxon>
        <taxon>Laurasiatheria</taxon>
        <taxon>Chiroptera</taxon>
        <taxon>Yangochiroptera</taxon>
        <taxon>Vespertilionidae</taxon>
        <taxon>Myotis</taxon>
    </lineage>
</organism>
<protein>
    <submittedName>
        <fullName evidence="1">Uncharacterized protein</fullName>
    </submittedName>
</protein>
<reference evidence="1 2" key="1">
    <citation type="journal article" date="2013" name="Nat. Commun.">
        <title>Genome analysis reveals insights into physiology and longevity of the Brandt's bat Myotis brandtii.</title>
        <authorList>
            <person name="Seim I."/>
            <person name="Fang X."/>
            <person name="Xiong Z."/>
            <person name="Lobanov A.V."/>
            <person name="Huang Z."/>
            <person name="Ma S."/>
            <person name="Feng Y."/>
            <person name="Turanov A.A."/>
            <person name="Zhu Y."/>
            <person name="Lenz T.L."/>
            <person name="Gerashchenko M.V."/>
            <person name="Fan D."/>
            <person name="Hee Yim S."/>
            <person name="Yao X."/>
            <person name="Jordan D."/>
            <person name="Xiong Y."/>
            <person name="Ma Y."/>
            <person name="Lyapunov A.N."/>
            <person name="Chen G."/>
            <person name="Kulakova O.I."/>
            <person name="Sun Y."/>
            <person name="Lee S.G."/>
            <person name="Bronson R.T."/>
            <person name="Moskalev A.A."/>
            <person name="Sunyaev S.R."/>
            <person name="Zhang G."/>
            <person name="Krogh A."/>
            <person name="Wang J."/>
            <person name="Gladyshev V.N."/>
        </authorList>
    </citation>
    <scope>NUCLEOTIDE SEQUENCE [LARGE SCALE GENOMIC DNA]</scope>
</reference>
<dbReference type="EMBL" id="KE161426">
    <property type="protein sequence ID" value="EPQ03718.1"/>
    <property type="molecule type" value="Genomic_DNA"/>
</dbReference>
<keyword evidence="2" id="KW-1185">Reference proteome</keyword>